<dbReference type="GO" id="GO:0015891">
    <property type="term" value="P:siderophore transport"/>
    <property type="evidence" value="ECO:0007669"/>
    <property type="project" value="InterPro"/>
</dbReference>
<evidence type="ECO:0000256" key="2">
    <source>
        <dbReference type="ARBA" id="ARBA00009810"/>
    </source>
</evidence>
<evidence type="ECO:0000256" key="7">
    <source>
        <dbReference type="ARBA" id="ARBA00022729"/>
    </source>
</evidence>
<dbReference type="EMBL" id="JAJVKT010000006">
    <property type="protein sequence ID" value="MCE7508336.1"/>
    <property type="molecule type" value="Genomic_DNA"/>
</dbReference>
<feature type="region of interest" description="Disordered" evidence="16">
    <location>
        <begin position="406"/>
        <end position="429"/>
    </location>
</feature>
<keyword evidence="19" id="KW-1185">Reference proteome</keyword>
<evidence type="ECO:0000256" key="3">
    <source>
        <dbReference type="ARBA" id="ARBA00022448"/>
    </source>
</evidence>
<name>A0A9Q3ZEA7_9GAMM</name>
<dbReference type="RefSeq" id="WP_233925488.1">
    <property type="nucleotide sequence ID" value="NZ_JAJVKT010000006.1"/>
</dbReference>
<evidence type="ECO:0000256" key="9">
    <source>
        <dbReference type="ARBA" id="ARBA00023065"/>
    </source>
</evidence>
<gene>
    <name evidence="18" type="ORF">LZG35_06765</name>
</gene>
<feature type="domain" description="Secretin/TonB short N-terminal" evidence="17">
    <location>
        <begin position="70"/>
        <end position="121"/>
    </location>
</feature>
<evidence type="ECO:0000256" key="14">
    <source>
        <dbReference type="PROSITE-ProRule" id="PRU01360"/>
    </source>
</evidence>
<dbReference type="Pfam" id="PF07715">
    <property type="entry name" value="Plug"/>
    <property type="match status" value="1"/>
</dbReference>
<evidence type="ECO:0000256" key="4">
    <source>
        <dbReference type="ARBA" id="ARBA00022452"/>
    </source>
</evidence>
<dbReference type="GO" id="GO:0015344">
    <property type="term" value="F:siderophore uptake transmembrane transporter activity"/>
    <property type="evidence" value="ECO:0007669"/>
    <property type="project" value="TreeGrafter"/>
</dbReference>
<dbReference type="InterPro" id="IPR011662">
    <property type="entry name" value="Secretin/TonB_short_N"/>
</dbReference>
<dbReference type="AlphaFoldDB" id="A0A9Q3ZEA7"/>
<dbReference type="Pfam" id="PF07660">
    <property type="entry name" value="STN"/>
    <property type="match status" value="1"/>
</dbReference>
<keyword evidence="13 14" id="KW-0998">Cell outer membrane</keyword>
<dbReference type="PANTHER" id="PTHR32552">
    <property type="entry name" value="FERRICHROME IRON RECEPTOR-RELATED"/>
    <property type="match status" value="1"/>
</dbReference>
<dbReference type="Gene3D" id="2.170.130.10">
    <property type="entry name" value="TonB-dependent receptor, plug domain"/>
    <property type="match status" value="1"/>
</dbReference>
<organism evidence="18 19">
    <name type="scientific">Alloalcanivorax xenomutans</name>
    <dbReference type="NCBI Taxonomy" id="1094342"/>
    <lineage>
        <taxon>Bacteria</taxon>
        <taxon>Pseudomonadati</taxon>
        <taxon>Pseudomonadota</taxon>
        <taxon>Gammaproteobacteria</taxon>
        <taxon>Oceanospirillales</taxon>
        <taxon>Alcanivoracaceae</taxon>
        <taxon>Alloalcanivorax</taxon>
    </lineage>
</organism>
<evidence type="ECO:0000256" key="10">
    <source>
        <dbReference type="ARBA" id="ARBA00023077"/>
    </source>
</evidence>
<evidence type="ECO:0000256" key="15">
    <source>
        <dbReference type="RuleBase" id="RU003357"/>
    </source>
</evidence>
<keyword evidence="6 14" id="KW-0812">Transmembrane</keyword>
<keyword evidence="9" id="KW-0406">Ion transport</keyword>
<evidence type="ECO:0000256" key="8">
    <source>
        <dbReference type="ARBA" id="ARBA00023004"/>
    </source>
</evidence>
<dbReference type="PANTHER" id="PTHR32552:SF74">
    <property type="entry name" value="HYDROXAMATE SIDEROPHORE RECEPTOR FHUE"/>
    <property type="match status" value="1"/>
</dbReference>
<comment type="caution">
    <text evidence="18">The sequence shown here is derived from an EMBL/GenBank/DDBJ whole genome shotgun (WGS) entry which is preliminary data.</text>
</comment>
<dbReference type="InterPro" id="IPR012910">
    <property type="entry name" value="Plug_dom"/>
</dbReference>
<accession>A0A9Q3ZEA7</accession>
<keyword evidence="4 14" id="KW-1134">Transmembrane beta strand</keyword>
<dbReference type="Gene3D" id="3.55.50.30">
    <property type="match status" value="1"/>
</dbReference>
<evidence type="ECO:0000313" key="18">
    <source>
        <dbReference type="EMBL" id="MCE7508336.1"/>
    </source>
</evidence>
<keyword evidence="3 14" id="KW-0813">Transport</keyword>
<evidence type="ECO:0000256" key="6">
    <source>
        <dbReference type="ARBA" id="ARBA00022692"/>
    </source>
</evidence>
<sequence>MLVTCCRAPRHSLLGVLRTCVFAALSIAPLISVPAMAESGSVQESAALRFDIDGGNLDGVLNRFAIAAGLVLSADSGLTSGKTSAGLRGTYTPREGLRRLLSGTGLRADFEGARNVTIVAEPQTRRLEPVSVRGSSAAVDAGRTEGTGAYTTDAITIGKTAQSLRETPQSVSVVTRQQLDEQNAHTVSEAMRYATGITVRHYGTGTDNISARGYDFSNYQIDGMPVSTGKGSWSSSFFDLALYDRVEIWRGPSGLLDGAGDPGGTVNFVRKRAQRQFQAKGSLSAGSWDAYRGELDVTGPLNADGSLRGRAVAVHDDRQSFTDYVYAKKKVVFGTLSQDLGDATTLTLGGAHQSGDHRPFYGVSVFPDGTLAHLPRSTFVGADWNQKDEGMTSYFAELAHTLKGGGQATVSARRSHRRSDSKHLGWGATPIDPDTGEVLMLPIAIETEEVDTGLDARLNLPFSAFGGQHEALLGVSWQRNRTDNGYSSDSYGQGGVNQDIFDPDVHVPEPDLVVRNNRETKTDQSAFYGQVRLRPWQRTTVLLGGRLAWWKTSDRVRPGAAQSLPREFVPYAGVLYDLIPRVSVYGSYSTIFAPQTSQGRDGDLLEPREGRQYEIGLKGESFERRLNAHVALFRIEDRNRSMTDPAAPPGAGFSIASGEVVSQGGEIEISGEILPRWNLKAGYTYTETEFKEGGEGVFSSQTPRHAFTLWTRYRFAPGPLNGLSVGGGVRAQSQTWYETSGIRSTQEHYTVATLQAGYEYAPGSEVTLTVDNLFDEYYYASLGGTRQTYFGEPRSVTLTVRHAF</sequence>
<keyword evidence="11 14" id="KW-0472">Membrane</keyword>
<protein>
    <submittedName>
        <fullName evidence="18">TonB-dependent siderophore receptor</fullName>
    </submittedName>
</protein>
<dbReference type="GO" id="GO:0009279">
    <property type="term" value="C:cell outer membrane"/>
    <property type="evidence" value="ECO:0007669"/>
    <property type="project" value="UniProtKB-SubCell"/>
</dbReference>
<dbReference type="InterPro" id="IPR037066">
    <property type="entry name" value="Plug_dom_sf"/>
</dbReference>
<dbReference type="InterPro" id="IPR039426">
    <property type="entry name" value="TonB-dep_rcpt-like"/>
</dbReference>
<keyword evidence="5" id="KW-0410">Iron transport</keyword>
<evidence type="ECO:0000256" key="16">
    <source>
        <dbReference type="SAM" id="MobiDB-lite"/>
    </source>
</evidence>
<dbReference type="Proteomes" id="UP001107961">
    <property type="component" value="Unassembled WGS sequence"/>
</dbReference>
<keyword evidence="12 18" id="KW-0675">Receptor</keyword>
<keyword evidence="10 15" id="KW-0798">TonB box</keyword>
<dbReference type="PROSITE" id="PS52016">
    <property type="entry name" value="TONB_DEPENDENT_REC_3"/>
    <property type="match status" value="1"/>
</dbReference>
<dbReference type="Pfam" id="PF00593">
    <property type="entry name" value="TonB_dep_Rec_b-barrel"/>
    <property type="match status" value="1"/>
</dbReference>
<dbReference type="FunFam" id="2.170.130.10:FF:000010">
    <property type="entry name" value="Ferripyoverdine receptor"/>
    <property type="match status" value="1"/>
</dbReference>
<evidence type="ECO:0000259" key="17">
    <source>
        <dbReference type="SMART" id="SM00965"/>
    </source>
</evidence>
<evidence type="ECO:0000256" key="5">
    <source>
        <dbReference type="ARBA" id="ARBA00022496"/>
    </source>
</evidence>
<dbReference type="GO" id="GO:0038023">
    <property type="term" value="F:signaling receptor activity"/>
    <property type="evidence" value="ECO:0007669"/>
    <property type="project" value="InterPro"/>
</dbReference>
<evidence type="ECO:0000256" key="12">
    <source>
        <dbReference type="ARBA" id="ARBA00023170"/>
    </source>
</evidence>
<reference evidence="18" key="1">
    <citation type="submission" date="2022-01" db="EMBL/GenBank/DDBJ databases">
        <authorList>
            <person name="Karlyshev A.V."/>
            <person name="Jaspars M."/>
        </authorList>
    </citation>
    <scope>NUCLEOTIDE SEQUENCE</scope>
    <source>
        <strain evidence="18">AGSA3-2</strain>
    </source>
</reference>
<dbReference type="Gene3D" id="2.40.170.20">
    <property type="entry name" value="TonB-dependent receptor, beta-barrel domain"/>
    <property type="match status" value="1"/>
</dbReference>
<dbReference type="InterPro" id="IPR010105">
    <property type="entry name" value="TonB_sidphr_rcpt"/>
</dbReference>
<dbReference type="CDD" id="cd01347">
    <property type="entry name" value="ligand_gated_channel"/>
    <property type="match status" value="1"/>
</dbReference>
<evidence type="ECO:0000256" key="11">
    <source>
        <dbReference type="ARBA" id="ARBA00023136"/>
    </source>
</evidence>
<evidence type="ECO:0000256" key="13">
    <source>
        <dbReference type="ARBA" id="ARBA00023237"/>
    </source>
</evidence>
<keyword evidence="8" id="KW-0408">Iron</keyword>
<comment type="subcellular location">
    <subcellularLocation>
        <location evidence="1 14">Cell outer membrane</location>
        <topology evidence="1 14">Multi-pass membrane protein</topology>
    </subcellularLocation>
</comment>
<keyword evidence="7" id="KW-0732">Signal</keyword>
<dbReference type="InterPro" id="IPR036942">
    <property type="entry name" value="Beta-barrel_TonB_sf"/>
</dbReference>
<evidence type="ECO:0000256" key="1">
    <source>
        <dbReference type="ARBA" id="ARBA00004571"/>
    </source>
</evidence>
<dbReference type="SUPFAM" id="SSF56935">
    <property type="entry name" value="Porins"/>
    <property type="match status" value="1"/>
</dbReference>
<dbReference type="SMART" id="SM00965">
    <property type="entry name" value="STN"/>
    <property type="match status" value="1"/>
</dbReference>
<comment type="similarity">
    <text evidence="2 14 15">Belongs to the TonB-dependent receptor family.</text>
</comment>
<dbReference type="InterPro" id="IPR000531">
    <property type="entry name" value="Beta-barrel_TonB"/>
</dbReference>
<proteinExistence type="inferred from homology"/>
<evidence type="ECO:0000313" key="19">
    <source>
        <dbReference type="Proteomes" id="UP001107961"/>
    </source>
</evidence>
<dbReference type="NCBIfam" id="TIGR01783">
    <property type="entry name" value="TonB-siderophor"/>
    <property type="match status" value="1"/>
</dbReference>